<feature type="transmembrane region" description="Helical" evidence="1">
    <location>
        <begin position="67"/>
        <end position="85"/>
    </location>
</feature>
<gene>
    <name evidence="2" type="ORF">CPPEL_02600</name>
</gene>
<sequence>MLIAIGILAGAIVPIQTIANTRLSRSTGTALSASLLSFSVGSIALLAITTLTGTLPHLDQILAQPSWTLIGGALGVIALSGNIVLYPKLGAIQTVVLPICGQIIAGLLIDSFGLFNAPLIPPNFLRILGAVVVLGGVIACVWRPNVSNTHHHLPLQLAGVGFGMCLATQSAINGQLGRGLGSALSAALVSFVVGTATLVLVNCWPRWRPNLWITRLKGPWWMWIGGICGASFVSANALLAPQIGTGLTVMAALGGMMAASVVVDWVRGARVTGVQVLGLLLLAAGVSLLTLGKS</sequence>
<evidence type="ECO:0000256" key="1">
    <source>
        <dbReference type="SAM" id="Phobius"/>
    </source>
</evidence>
<feature type="transmembrane region" description="Helical" evidence="1">
    <location>
        <begin position="247"/>
        <end position="266"/>
    </location>
</feature>
<protein>
    <recommendedName>
        <fullName evidence="4">EamA-like transporter family protein</fullName>
    </recommendedName>
</protein>
<feature type="transmembrane region" description="Helical" evidence="1">
    <location>
        <begin position="150"/>
        <end position="168"/>
    </location>
</feature>
<keyword evidence="3" id="KW-1185">Reference proteome</keyword>
<dbReference type="AlphaFoldDB" id="A0A3G6IST9"/>
<dbReference type="Proteomes" id="UP000271426">
    <property type="component" value="Chromosome"/>
</dbReference>
<feature type="transmembrane region" description="Helical" evidence="1">
    <location>
        <begin position="272"/>
        <end position="291"/>
    </location>
</feature>
<dbReference type="GO" id="GO:0005886">
    <property type="term" value="C:plasma membrane"/>
    <property type="evidence" value="ECO:0007669"/>
    <property type="project" value="TreeGrafter"/>
</dbReference>
<name>A0A3G6IST9_9CORY</name>
<dbReference type="PANTHER" id="PTHR34821:SF2">
    <property type="entry name" value="INNER MEMBRANE PROTEIN YDCZ"/>
    <property type="match status" value="1"/>
</dbReference>
<reference evidence="2 3" key="1">
    <citation type="submission" date="2018-11" db="EMBL/GenBank/DDBJ databases">
        <authorList>
            <person name="Kleinhagauer T."/>
            <person name="Glaeser S.P."/>
            <person name="Spergser J."/>
            <person name="Ruckert C."/>
            <person name="Kaempfer P."/>
            <person name="Busse H.-J."/>
        </authorList>
    </citation>
    <scope>NUCLEOTIDE SEQUENCE [LARGE SCALE GENOMIC DNA]</scope>
    <source>
        <strain evidence="2 3">812CH</strain>
    </source>
</reference>
<keyword evidence="1" id="KW-0812">Transmembrane</keyword>
<dbReference type="InterPro" id="IPR006750">
    <property type="entry name" value="YdcZ"/>
</dbReference>
<keyword evidence="1" id="KW-1133">Transmembrane helix</keyword>
<evidence type="ECO:0000313" key="2">
    <source>
        <dbReference type="EMBL" id="AZA08653.1"/>
    </source>
</evidence>
<dbReference type="PANTHER" id="PTHR34821">
    <property type="entry name" value="INNER MEMBRANE PROTEIN YDCZ"/>
    <property type="match status" value="1"/>
</dbReference>
<dbReference type="RefSeq" id="WP_123959671.1">
    <property type="nucleotide sequence ID" value="NZ_CP033898.1"/>
</dbReference>
<evidence type="ECO:0000313" key="3">
    <source>
        <dbReference type="Proteomes" id="UP000271426"/>
    </source>
</evidence>
<feature type="transmembrane region" description="Helical" evidence="1">
    <location>
        <begin position="180"/>
        <end position="200"/>
    </location>
</feature>
<feature type="transmembrane region" description="Helical" evidence="1">
    <location>
        <begin position="91"/>
        <end position="112"/>
    </location>
</feature>
<dbReference type="Pfam" id="PF04657">
    <property type="entry name" value="DMT_YdcZ"/>
    <property type="match status" value="2"/>
</dbReference>
<feature type="transmembrane region" description="Helical" evidence="1">
    <location>
        <begin position="124"/>
        <end position="144"/>
    </location>
</feature>
<dbReference type="EMBL" id="CP033898">
    <property type="protein sequence ID" value="AZA08653.1"/>
    <property type="molecule type" value="Genomic_DNA"/>
</dbReference>
<dbReference type="KEGG" id="cpso:CPPEL_02600"/>
<accession>A0A3G6IST9</accession>
<proteinExistence type="predicted"/>
<keyword evidence="1" id="KW-0472">Membrane</keyword>
<evidence type="ECO:0008006" key="4">
    <source>
        <dbReference type="Google" id="ProtNLM"/>
    </source>
</evidence>
<organism evidence="2 3">
    <name type="scientific">Corynebacterium pseudopelargi</name>
    <dbReference type="NCBI Taxonomy" id="2080757"/>
    <lineage>
        <taxon>Bacteria</taxon>
        <taxon>Bacillati</taxon>
        <taxon>Actinomycetota</taxon>
        <taxon>Actinomycetes</taxon>
        <taxon>Mycobacteriales</taxon>
        <taxon>Corynebacteriaceae</taxon>
        <taxon>Corynebacterium</taxon>
    </lineage>
</organism>
<dbReference type="OrthoDB" id="6463253at2"/>
<feature type="transmembrane region" description="Helical" evidence="1">
    <location>
        <begin position="220"/>
        <end position="240"/>
    </location>
</feature>
<feature type="transmembrane region" description="Helical" evidence="1">
    <location>
        <begin position="33"/>
        <end position="55"/>
    </location>
</feature>